<gene>
    <name evidence="2" type="ORF">BIN_B_05227</name>
</gene>
<protein>
    <submittedName>
        <fullName evidence="2">Uncharacterized protein</fullName>
    </submittedName>
</protein>
<organism evidence="2">
    <name type="scientific">Mycobacterium riyadhense</name>
    <dbReference type="NCBI Taxonomy" id="486698"/>
    <lineage>
        <taxon>Bacteria</taxon>
        <taxon>Bacillati</taxon>
        <taxon>Actinomycetota</taxon>
        <taxon>Actinomycetes</taxon>
        <taxon>Mycobacteriales</taxon>
        <taxon>Mycobacteriaceae</taxon>
        <taxon>Mycobacterium</taxon>
    </lineage>
</organism>
<dbReference type="EMBL" id="LR589171">
    <property type="protein sequence ID" value="VTP03702.1"/>
    <property type="molecule type" value="Genomic_DNA"/>
</dbReference>
<feature type="region of interest" description="Disordered" evidence="1">
    <location>
        <begin position="29"/>
        <end position="67"/>
    </location>
</feature>
<feature type="compositionally biased region" description="Polar residues" evidence="1">
    <location>
        <begin position="51"/>
        <end position="65"/>
    </location>
</feature>
<evidence type="ECO:0000313" key="2">
    <source>
        <dbReference type="EMBL" id="VTP03702.1"/>
    </source>
</evidence>
<evidence type="ECO:0000256" key="1">
    <source>
        <dbReference type="SAM" id="MobiDB-lite"/>
    </source>
</evidence>
<accession>A0A653F3Y2</accession>
<sequence length="203" mass="22529">MPINTAQLAHIAELLDILDGFLAPHRRHRRPAWPTTCTPPDATSPNPPTGRATTPTCSSTRSASPPTACVPTAGNRYSNHGPQVGNFNEHTWGFPMSAIIHGDHVVNPGRTLGEVKIETGEVVNASAQVHPDQVLLASPRYANRCKAPGGHRPGIGKLRRRNRVRRRDHHRHRSTPFYPEVAMVLTEYWWSELTIWALLCAHM</sequence>
<proteinExistence type="predicted"/>
<dbReference type="AlphaFoldDB" id="A0A653F3Y2"/>
<name>A0A653F3Y2_9MYCO</name>
<feature type="compositionally biased region" description="Polar residues" evidence="1">
    <location>
        <begin position="35"/>
        <end position="44"/>
    </location>
</feature>
<reference evidence="2" key="1">
    <citation type="submission" date="2019-05" db="EMBL/GenBank/DDBJ databases">
        <authorList>
            <person name="Naeem R."/>
            <person name="Antony C."/>
            <person name="Guan Q."/>
        </authorList>
    </citation>
    <scope>NUCLEOTIDE SEQUENCE</scope>
    <source>
        <strain evidence="2">2</strain>
    </source>
</reference>